<evidence type="ECO:0000256" key="1">
    <source>
        <dbReference type="ARBA" id="ARBA00004370"/>
    </source>
</evidence>
<evidence type="ECO:0000256" key="5">
    <source>
        <dbReference type="ARBA" id="ARBA00023136"/>
    </source>
</evidence>
<dbReference type="PANTHER" id="PTHR11920">
    <property type="entry name" value="GUANYLYL CYCLASE"/>
    <property type="match status" value="1"/>
</dbReference>
<sequence>LTEELGGDIKNPLGLNQAEIIAGLSLELIKSSKRVISPLTQQPFPVKIGFHSGSAVGGIVGAKNFQYCLFGDTINTASRITTTGEAGRVHVSDTSYALLRESPYFEIQSKGKTELKGKGTVETYWLVGPKADYMAAAEQDPFRIHEESQSAVGQHQANMYENTAIQKLDPDKTRNGSPPVHRANMARRPSIASGTCPFSGQQLGNKPK</sequence>
<dbReference type="GO" id="GO:0001653">
    <property type="term" value="F:peptide receptor activity"/>
    <property type="evidence" value="ECO:0007669"/>
    <property type="project" value="TreeGrafter"/>
</dbReference>
<dbReference type="InterPro" id="IPR029787">
    <property type="entry name" value="Nucleotide_cyclase"/>
</dbReference>
<comment type="caution">
    <text evidence="9">The sequence shown here is derived from an EMBL/GenBank/DDBJ whole genome shotgun (WGS) entry which is preliminary data.</text>
</comment>
<comment type="subcellular location">
    <subcellularLocation>
        <location evidence="1">Membrane</location>
    </subcellularLocation>
</comment>
<dbReference type="Pfam" id="PF00211">
    <property type="entry name" value="Guanylate_cyc"/>
    <property type="match status" value="1"/>
</dbReference>
<dbReference type="GO" id="GO:0004383">
    <property type="term" value="F:guanylate cyclase activity"/>
    <property type="evidence" value="ECO:0007669"/>
    <property type="project" value="TreeGrafter"/>
</dbReference>
<evidence type="ECO:0000256" key="4">
    <source>
        <dbReference type="ARBA" id="ARBA00022989"/>
    </source>
</evidence>
<dbReference type="GO" id="GO:0005886">
    <property type="term" value="C:plasma membrane"/>
    <property type="evidence" value="ECO:0007669"/>
    <property type="project" value="TreeGrafter"/>
</dbReference>
<dbReference type="InterPro" id="IPR050401">
    <property type="entry name" value="Cyclic_nucleotide_synthase"/>
</dbReference>
<dbReference type="Gene3D" id="3.30.70.1230">
    <property type="entry name" value="Nucleotide cyclase"/>
    <property type="match status" value="1"/>
</dbReference>
<evidence type="ECO:0000256" key="7">
    <source>
        <dbReference type="SAM" id="MobiDB-lite"/>
    </source>
</evidence>
<evidence type="ECO:0000313" key="10">
    <source>
        <dbReference type="Proteomes" id="UP000663848"/>
    </source>
</evidence>
<dbReference type="EMBL" id="CAJOBR010023695">
    <property type="protein sequence ID" value="CAF4956250.1"/>
    <property type="molecule type" value="Genomic_DNA"/>
</dbReference>
<dbReference type="CDD" id="cd07302">
    <property type="entry name" value="CHD"/>
    <property type="match status" value="1"/>
</dbReference>
<evidence type="ECO:0000259" key="8">
    <source>
        <dbReference type="PROSITE" id="PS50125"/>
    </source>
</evidence>
<feature type="compositionally biased region" description="Polar residues" evidence="7">
    <location>
        <begin position="192"/>
        <end position="208"/>
    </location>
</feature>
<proteinExistence type="predicted"/>
<organism evidence="9 10">
    <name type="scientific">Rotaria socialis</name>
    <dbReference type="NCBI Taxonomy" id="392032"/>
    <lineage>
        <taxon>Eukaryota</taxon>
        <taxon>Metazoa</taxon>
        <taxon>Spiralia</taxon>
        <taxon>Gnathifera</taxon>
        <taxon>Rotifera</taxon>
        <taxon>Eurotatoria</taxon>
        <taxon>Bdelloidea</taxon>
        <taxon>Philodinida</taxon>
        <taxon>Philodinidae</taxon>
        <taxon>Rotaria</taxon>
    </lineage>
</organism>
<dbReference type="GO" id="GO:0035556">
    <property type="term" value="P:intracellular signal transduction"/>
    <property type="evidence" value="ECO:0007669"/>
    <property type="project" value="InterPro"/>
</dbReference>
<evidence type="ECO:0000256" key="6">
    <source>
        <dbReference type="ARBA" id="ARBA00023239"/>
    </source>
</evidence>
<accession>A0A821YBG3</accession>
<gene>
    <name evidence="9" type="ORF">QYT958_LOCUS33895</name>
</gene>
<keyword evidence="4" id="KW-1133">Transmembrane helix</keyword>
<keyword evidence="5" id="KW-0472">Membrane</keyword>
<keyword evidence="3" id="KW-0547">Nucleotide-binding</keyword>
<evidence type="ECO:0000256" key="3">
    <source>
        <dbReference type="ARBA" id="ARBA00022741"/>
    </source>
</evidence>
<dbReference type="SUPFAM" id="SSF55073">
    <property type="entry name" value="Nucleotide cyclase"/>
    <property type="match status" value="1"/>
</dbReference>
<feature type="domain" description="Guanylate cyclase" evidence="8">
    <location>
        <begin position="17"/>
        <end position="81"/>
    </location>
</feature>
<evidence type="ECO:0000313" key="9">
    <source>
        <dbReference type="EMBL" id="CAF4956250.1"/>
    </source>
</evidence>
<dbReference type="InterPro" id="IPR001054">
    <property type="entry name" value="A/G_cyclase"/>
</dbReference>
<dbReference type="PANTHER" id="PTHR11920:SF335">
    <property type="entry name" value="GUANYLATE CYCLASE"/>
    <property type="match status" value="1"/>
</dbReference>
<dbReference type="AlphaFoldDB" id="A0A821YBG3"/>
<dbReference type="GO" id="GO:0004016">
    <property type="term" value="F:adenylate cyclase activity"/>
    <property type="evidence" value="ECO:0007669"/>
    <property type="project" value="TreeGrafter"/>
</dbReference>
<evidence type="ECO:0000256" key="2">
    <source>
        <dbReference type="ARBA" id="ARBA00022692"/>
    </source>
</evidence>
<feature type="non-terminal residue" evidence="9">
    <location>
        <position position="1"/>
    </location>
</feature>
<name>A0A821YBG3_9BILA</name>
<reference evidence="9" key="1">
    <citation type="submission" date="2021-02" db="EMBL/GenBank/DDBJ databases">
        <authorList>
            <person name="Nowell W R."/>
        </authorList>
    </citation>
    <scope>NUCLEOTIDE SEQUENCE</scope>
</reference>
<feature type="region of interest" description="Disordered" evidence="7">
    <location>
        <begin position="168"/>
        <end position="208"/>
    </location>
</feature>
<dbReference type="SMART" id="SM00044">
    <property type="entry name" value="CYCc"/>
    <property type="match status" value="1"/>
</dbReference>
<dbReference type="GO" id="GO:0007168">
    <property type="term" value="P:receptor guanylyl cyclase signaling pathway"/>
    <property type="evidence" value="ECO:0007669"/>
    <property type="project" value="TreeGrafter"/>
</dbReference>
<keyword evidence="6" id="KW-0456">Lyase</keyword>
<dbReference type="PROSITE" id="PS50125">
    <property type="entry name" value="GUANYLATE_CYCLASE_2"/>
    <property type="match status" value="1"/>
</dbReference>
<dbReference type="Proteomes" id="UP000663848">
    <property type="component" value="Unassembled WGS sequence"/>
</dbReference>
<keyword evidence="2" id="KW-0812">Transmembrane</keyword>
<protein>
    <recommendedName>
        <fullName evidence="8">Guanylate cyclase domain-containing protein</fullName>
    </recommendedName>
</protein>
<dbReference type="GO" id="GO:0000166">
    <property type="term" value="F:nucleotide binding"/>
    <property type="evidence" value="ECO:0007669"/>
    <property type="project" value="UniProtKB-KW"/>
</dbReference>